<reference evidence="2 3" key="1">
    <citation type="submission" date="2019-08" db="EMBL/GenBank/DDBJ databases">
        <authorList>
            <person name="Chen S.-C."/>
            <person name="Lai M.-C."/>
            <person name="You Y.-T."/>
        </authorList>
    </citation>
    <scope>NUCLEOTIDE SEQUENCE [LARGE SCALE GENOMIC DNA]</scope>
    <source>
        <strain evidence="2 3">P2F9704a</strain>
    </source>
</reference>
<dbReference type="InterPro" id="IPR036188">
    <property type="entry name" value="FAD/NAD-bd_sf"/>
</dbReference>
<feature type="domain" description="FAD-binding" evidence="1">
    <location>
        <begin position="2"/>
        <end position="174"/>
    </location>
</feature>
<accession>A0ABD4TNG5</accession>
<dbReference type="PRINTS" id="PR00420">
    <property type="entry name" value="RNGMNOXGNASE"/>
</dbReference>
<organism evidence="2 3">
    <name type="scientific">Methanocalculus taiwanensis</name>
    <dbReference type="NCBI Taxonomy" id="106207"/>
    <lineage>
        <taxon>Archaea</taxon>
        <taxon>Methanobacteriati</taxon>
        <taxon>Methanobacteriota</taxon>
        <taxon>Stenosarchaea group</taxon>
        <taxon>Methanomicrobia</taxon>
        <taxon>Methanomicrobiales</taxon>
        <taxon>Methanocalculaceae</taxon>
        <taxon>Methanocalculus</taxon>
    </lineage>
</organism>
<dbReference type="InterPro" id="IPR050407">
    <property type="entry name" value="Geranylgeranyl_reductase"/>
</dbReference>
<comment type="caution">
    <text evidence="2">The sequence shown here is derived from an EMBL/GenBank/DDBJ whole genome shotgun (WGS) entry which is preliminary data.</text>
</comment>
<evidence type="ECO:0000313" key="2">
    <source>
        <dbReference type="EMBL" id="MCQ1539309.1"/>
    </source>
</evidence>
<protein>
    <submittedName>
        <fullName evidence="2">NAD(P)/FAD-dependent oxidoreductase</fullName>
    </submittedName>
</protein>
<dbReference type="Pfam" id="PF01494">
    <property type="entry name" value="FAD_binding_3"/>
    <property type="match status" value="1"/>
</dbReference>
<dbReference type="PANTHER" id="PTHR42685">
    <property type="entry name" value="GERANYLGERANYL DIPHOSPHATE REDUCTASE"/>
    <property type="match status" value="1"/>
</dbReference>
<dbReference type="NCBIfam" id="TIGR02032">
    <property type="entry name" value="GG-red-SF"/>
    <property type="match status" value="1"/>
</dbReference>
<gene>
    <name evidence="2" type="ORF">FTO68_09985</name>
</gene>
<dbReference type="SUPFAM" id="SSF51905">
    <property type="entry name" value="FAD/NAD(P)-binding domain"/>
    <property type="match status" value="1"/>
</dbReference>
<evidence type="ECO:0000259" key="1">
    <source>
        <dbReference type="Pfam" id="PF01494"/>
    </source>
</evidence>
<sequence>MYDIVVVGGGPVGATAARLSAEAGLSTLLIEEHAAAGHPVQCAGLLSSSAFAECEVTDRSVQNTIQGARIVSEKGSELLFDAEKTKAYVVDRAALDREMLQAAAAAGADILMKTYAEWKKPGFITTRGASGQKEIPHRICIAADGPRSGIARSAGLPRPRYLLAGIQADIVLDRDPRFVELHPDASPDFFGWVIPISDTRARVGLCGLTDIPARFSAFIKNYAPTSVHCVTGAIPLGPPEQTYSDRLMVCGDAAGLPKPTSGGGIYTGIRSARHAVATAVRAFEVDNTRAEALYTYQRLWKADIGRELALGLKLFEMRGKLNSDDIDSAIQALSDPEILKIIVEDGDMDRPGKLVRRLLFRPELLPLFGRLGLMQLLRGIT</sequence>
<dbReference type="InterPro" id="IPR011777">
    <property type="entry name" value="Geranylgeranyl_Rdtase_fam"/>
</dbReference>
<dbReference type="Gene3D" id="3.50.50.60">
    <property type="entry name" value="FAD/NAD(P)-binding domain"/>
    <property type="match status" value="1"/>
</dbReference>
<dbReference type="EMBL" id="VOTZ01000024">
    <property type="protein sequence ID" value="MCQ1539309.1"/>
    <property type="molecule type" value="Genomic_DNA"/>
</dbReference>
<proteinExistence type="predicted"/>
<dbReference type="AlphaFoldDB" id="A0ABD4TNG5"/>
<name>A0ABD4TNG5_9EURY</name>
<dbReference type="Gene3D" id="3.30.9.10">
    <property type="entry name" value="D-Amino Acid Oxidase, subunit A, domain 2"/>
    <property type="match status" value="1"/>
</dbReference>
<keyword evidence="3" id="KW-1185">Reference proteome</keyword>
<evidence type="ECO:0000313" key="3">
    <source>
        <dbReference type="Proteomes" id="UP001524383"/>
    </source>
</evidence>
<dbReference type="Proteomes" id="UP001524383">
    <property type="component" value="Unassembled WGS sequence"/>
</dbReference>
<dbReference type="InterPro" id="IPR002938">
    <property type="entry name" value="FAD-bd"/>
</dbReference>
<dbReference type="PANTHER" id="PTHR42685:SF18">
    <property type="entry name" value="DIGERANYLGERANYLGLYCEROPHOSPHOLIPID REDUCTASE"/>
    <property type="match status" value="1"/>
</dbReference>